<evidence type="ECO:0000256" key="1">
    <source>
        <dbReference type="ARBA" id="ARBA00004651"/>
    </source>
</evidence>
<keyword evidence="2" id="KW-1003">Cell membrane</keyword>
<comment type="subcellular location">
    <subcellularLocation>
        <location evidence="1">Cell membrane</location>
        <topology evidence="1">Multi-pass membrane protein</topology>
    </subcellularLocation>
</comment>
<evidence type="ECO:0000259" key="7">
    <source>
        <dbReference type="Pfam" id="PF06271"/>
    </source>
</evidence>
<dbReference type="Pfam" id="PF06271">
    <property type="entry name" value="RDD"/>
    <property type="match status" value="1"/>
</dbReference>
<evidence type="ECO:0000313" key="9">
    <source>
        <dbReference type="Proteomes" id="UP000318138"/>
    </source>
</evidence>
<keyword evidence="9" id="KW-1185">Reference proteome</keyword>
<evidence type="ECO:0000256" key="3">
    <source>
        <dbReference type="ARBA" id="ARBA00022692"/>
    </source>
</evidence>
<dbReference type="InterPro" id="IPR010432">
    <property type="entry name" value="RDD"/>
</dbReference>
<dbReference type="InterPro" id="IPR051791">
    <property type="entry name" value="Pra-immunoreactive"/>
</dbReference>
<dbReference type="RefSeq" id="WP_176010043.1">
    <property type="nucleotide sequence ID" value="NZ_CP041372.2"/>
</dbReference>
<feature type="transmembrane region" description="Helical" evidence="6">
    <location>
        <begin position="21"/>
        <end position="43"/>
    </location>
</feature>
<sequence>MATKLKYEGESLAYAGFWMRFWAYFVDIILTSSLTGAVIALVFGQSEWSFGVITLSGLIGAIITYGYFVILTKLFQQTLGKQLFGIIVLSNEKRELSWLDVLFREVIGRFIYRSLVFTNLLYLIVPFQREKRGIHDFIGNTYVALEPRKKRVVTPVEEVTAYPVTPEVSS</sequence>
<reference evidence="9" key="1">
    <citation type="submission" date="2019-07" db="EMBL/GenBank/DDBJ databases">
        <title>Bacillus alkalisoli sp. nov. isolated from saline soil.</title>
        <authorList>
            <person name="Sun J.-Q."/>
            <person name="Xu L."/>
        </authorList>
    </citation>
    <scope>NUCLEOTIDE SEQUENCE [LARGE SCALE GENOMIC DNA]</scope>
    <source>
        <strain evidence="9">M4U3P1</strain>
    </source>
</reference>
<dbReference type="AlphaFoldDB" id="A0A859FGY4"/>
<accession>A0A859FGY4</accession>
<evidence type="ECO:0000256" key="2">
    <source>
        <dbReference type="ARBA" id="ARBA00022475"/>
    </source>
</evidence>
<evidence type="ECO:0000256" key="4">
    <source>
        <dbReference type="ARBA" id="ARBA00022989"/>
    </source>
</evidence>
<dbReference type="KEGG" id="psua:FLK61_35960"/>
<keyword evidence="5 6" id="KW-0472">Membrane</keyword>
<evidence type="ECO:0000256" key="5">
    <source>
        <dbReference type="ARBA" id="ARBA00023136"/>
    </source>
</evidence>
<feature type="domain" description="RDD" evidence="7">
    <location>
        <begin position="14"/>
        <end position="140"/>
    </location>
</feature>
<dbReference type="Proteomes" id="UP000318138">
    <property type="component" value="Chromosome"/>
</dbReference>
<dbReference type="PANTHER" id="PTHR36115">
    <property type="entry name" value="PROLINE-RICH ANTIGEN HOMOLOG-RELATED"/>
    <property type="match status" value="1"/>
</dbReference>
<feature type="transmembrane region" description="Helical" evidence="6">
    <location>
        <begin position="50"/>
        <end position="70"/>
    </location>
</feature>
<keyword evidence="4 6" id="KW-1133">Transmembrane helix</keyword>
<evidence type="ECO:0000313" key="8">
    <source>
        <dbReference type="EMBL" id="QKS72060.1"/>
    </source>
</evidence>
<dbReference type="GO" id="GO:0005886">
    <property type="term" value="C:plasma membrane"/>
    <property type="evidence" value="ECO:0007669"/>
    <property type="project" value="UniProtKB-SubCell"/>
</dbReference>
<name>A0A859FGY4_9BACI</name>
<evidence type="ECO:0000256" key="6">
    <source>
        <dbReference type="SAM" id="Phobius"/>
    </source>
</evidence>
<proteinExistence type="predicted"/>
<gene>
    <name evidence="8" type="ORF">FLK61_35960</name>
</gene>
<organism evidence="8 9">
    <name type="scientific">Paenalkalicoccus suaedae</name>
    <dbReference type="NCBI Taxonomy" id="2592382"/>
    <lineage>
        <taxon>Bacteria</taxon>
        <taxon>Bacillati</taxon>
        <taxon>Bacillota</taxon>
        <taxon>Bacilli</taxon>
        <taxon>Bacillales</taxon>
        <taxon>Bacillaceae</taxon>
        <taxon>Paenalkalicoccus</taxon>
    </lineage>
</organism>
<keyword evidence="3 6" id="KW-0812">Transmembrane</keyword>
<dbReference type="EMBL" id="CP041372">
    <property type="protein sequence ID" value="QKS72060.1"/>
    <property type="molecule type" value="Genomic_DNA"/>
</dbReference>
<dbReference type="PANTHER" id="PTHR36115:SF9">
    <property type="entry name" value="LMO1584 PROTEIN"/>
    <property type="match status" value="1"/>
</dbReference>
<protein>
    <submittedName>
        <fullName evidence="8">RDD family protein</fullName>
    </submittedName>
</protein>